<feature type="non-terminal residue" evidence="1">
    <location>
        <position position="147"/>
    </location>
</feature>
<accession>X0Y269</accession>
<dbReference type="AlphaFoldDB" id="X0Y269"/>
<gene>
    <name evidence="1" type="ORF">S01H1_84009</name>
</gene>
<proteinExistence type="predicted"/>
<dbReference type="EMBL" id="BARS01057248">
    <property type="protein sequence ID" value="GAG49800.1"/>
    <property type="molecule type" value="Genomic_DNA"/>
</dbReference>
<evidence type="ECO:0000313" key="1">
    <source>
        <dbReference type="EMBL" id="GAG49800.1"/>
    </source>
</evidence>
<reference evidence="1" key="1">
    <citation type="journal article" date="2014" name="Front. Microbiol.">
        <title>High frequency of phylogenetically diverse reductive dehalogenase-homologous genes in deep subseafloor sedimentary metagenomes.</title>
        <authorList>
            <person name="Kawai M."/>
            <person name="Futagami T."/>
            <person name="Toyoda A."/>
            <person name="Takaki Y."/>
            <person name="Nishi S."/>
            <person name="Hori S."/>
            <person name="Arai W."/>
            <person name="Tsubouchi T."/>
            <person name="Morono Y."/>
            <person name="Uchiyama I."/>
            <person name="Ito T."/>
            <person name="Fujiyama A."/>
            <person name="Inagaki F."/>
            <person name="Takami H."/>
        </authorList>
    </citation>
    <scope>NUCLEOTIDE SEQUENCE</scope>
    <source>
        <strain evidence="1">Expedition CK06-06</strain>
    </source>
</reference>
<name>X0Y269_9ZZZZ</name>
<feature type="non-terminal residue" evidence="1">
    <location>
        <position position="1"/>
    </location>
</feature>
<sequence>TLWIAGHNFENHSMKWEYSSDGSTWYEAAVWYQSDNTDILKTLVSAINTAYWRIQVEAISAPQCAEIVLSKSYSFNIQARPDPIHAWTSNVVWSKSIGGQERGIKLGDKQATRIYTLRLDDTTRANMRTIYTDLDGFSKPFLCKDAE</sequence>
<organism evidence="1">
    <name type="scientific">marine sediment metagenome</name>
    <dbReference type="NCBI Taxonomy" id="412755"/>
    <lineage>
        <taxon>unclassified sequences</taxon>
        <taxon>metagenomes</taxon>
        <taxon>ecological metagenomes</taxon>
    </lineage>
</organism>
<protein>
    <submittedName>
        <fullName evidence="1">Uncharacterized protein</fullName>
    </submittedName>
</protein>
<comment type="caution">
    <text evidence="1">The sequence shown here is derived from an EMBL/GenBank/DDBJ whole genome shotgun (WGS) entry which is preliminary data.</text>
</comment>